<name>A0A815M757_9BILA</name>
<evidence type="ECO:0000313" key="4">
    <source>
        <dbReference type="EMBL" id="CAF3944227.1"/>
    </source>
</evidence>
<keyword evidence="6" id="KW-1185">Reference proteome</keyword>
<dbReference type="OrthoDB" id="416786at2759"/>
<dbReference type="GO" id="GO:0044550">
    <property type="term" value="P:secondary metabolite biosynthetic process"/>
    <property type="evidence" value="ECO:0007669"/>
    <property type="project" value="TreeGrafter"/>
</dbReference>
<gene>
    <name evidence="3" type="ORF">GPM918_LOCUS33711</name>
    <name evidence="2" type="ORF">OVA965_LOCUS21285</name>
    <name evidence="5" type="ORF">SRO942_LOCUS34399</name>
    <name evidence="4" type="ORF">TMI583_LOCUS21902</name>
</gene>
<reference evidence="3" key="1">
    <citation type="submission" date="2021-02" db="EMBL/GenBank/DDBJ databases">
        <authorList>
            <person name="Nowell W R."/>
        </authorList>
    </citation>
    <scope>NUCLEOTIDE SEQUENCE</scope>
</reference>
<proteinExistence type="predicted"/>
<dbReference type="GO" id="GO:0005737">
    <property type="term" value="C:cytoplasm"/>
    <property type="evidence" value="ECO:0007669"/>
    <property type="project" value="TreeGrafter"/>
</dbReference>
<accession>A0A815M757</accession>
<feature type="non-terminal residue" evidence="3">
    <location>
        <position position="1"/>
    </location>
</feature>
<evidence type="ECO:0000313" key="3">
    <source>
        <dbReference type="EMBL" id="CAF1420573.1"/>
    </source>
</evidence>
<dbReference type="AlphaFoldDB" id="A0A815M757"/>
<protein>
    <recommendedName>
        <fullName evidence="1">Carrier domain-containing protein</fullName>
    </recommendedName>
</protein>
<evidence type="ECO:0000313" key="5">
    <source>
        <dbReference type="EMBL" id="CAF4304022.1"/>
    </source>
</evidence>
<dbReference type="SUPFAM" id="SSF47336">
    <property type="entry name" value="ACP-like"/>
    <property type="match status" value="1"/>
</dbReference>
<evidence type="ECO:0000313" key="2">
    <source>
        <dbReference type="EMBL" id="CAF1144373.1"/>
    </source>
</evidence>
<dbReference type="Proteomes" id="UP000663829">
    <property type="component" value="Unassembled WGS sequence"/>
</dbReference>
<dbReference type="EMBL" id="CAJNOK010011625">
    <property type="protein sequence ID" value="CAF1144373.1"/>
    <property type="molecule type" value="Genomic_DNA"/>
</dbReference>
<dbReference type="EMBL" id="CAJOBC010083594">
    <property type="protein sequence ID" value="CAF4304022.1"/>
    <property type="molecule type" value="Genomic_DNA"/>
</dbReference>
<dbReference type="EMBL" id="CAJNOQ010018166">
    <property type="protein sequence ID" value="CAF1420573.1"/>
    <property type="molecule type" value="Genomic_DNA"/>
</dbReference>
<dbReference type="GO" id="GO:0043041">
    <property type="term" value="P:amino acid activation for nonribosomal peptide biosynthetic process"/>
    <property type="evidence" value="ECO:0007669"/>
    <property type="project" value="TreeGrafter"/>
</dbReference>
<dbReference type="EMBL" id="CAJOBA010028128">
    <property type="protein sequence ID" value="CAF3944227.1"/>
    <property type="molecule type" value="Genomic_DNA"/>
</dbReference>
<evidence type="ECO:0000313" key="6">
    <source>
        <dbReference type="Proteomes" id="UP000663829"/>
    </source>
</evidence>
<dbReference type="InterPro" id="IPR009081">
    <property type="entry name" value="PP-bd_ACP"/>
</dbReference>
<dbReference type="Pfam" id="PF00550">
    <property type="entry name" value="PP-binding"/>
    <property type="match status" value="1"/>
</dbReference>
<dbReference type="InterPro" id="IPR036736">
    <property type="entry name" value="ACP-like_sf"/>
</dbReference>
<dbReference type="Proteomes" id="UP000677228">
    <property type="component" value="Unassembled WGS sequence"/>
</dbReference>
<dbReference type="PANTHER" id="PTHR45527">
    <property type="entry name" value="NONRIBOSOMAL PEPTIDE SYNTHETASE"/>
    <property type="match status" value="1"/>
</dbReference>
<dbReference type="PANTHER" id="PTHR45527:SF1">
    <property type="entry name" value="FATTY ACID SYNTHASE"/>
    <property type="match status" value="1"/>
</dbReference>
<dbReference type="Proteomes" id="UP000682733">
    <property type="component" value="Unassembled WGS sequence"/>
</dbReference>
<dbReference type="Gene3D" id="1.10.1200.10">
    <property type="entry name" value="ACP-like"/>
    <property type="match status" value="1"/>
</dbReference>
<sequence length="161" mass="18637">PCVFKGYLQDDLLNQKVLINIPEIDPTQKLLKTGDTAKLNTHGQILYVNKSSSAVVDHNNNQRPSRNIQLEHDVHQLWCKLLNQDEITFDKNFYSLGGNSILFMKLFNSYQTLFVPHKQLNITDFSQYLTINEHVAKLNNETNLLPLREQWLPLNIHQGIV</sequence>
<comment type="caution">
    <text evidence="3">The sequence shown here is derived from an EMBL/GenBank/DDBJ whole genome shotgun (WGS) entry which is preliminary data.</text>
</comment>
<dbReference type="GO" id="GO:0031177">
    <property type="term" value="F:phosphopantetheine binding"/>
    <property type="evidence" value="ECO:0007669"/>
    <property type="project" value="TreeGrafter"/>
</dbReference>
<dbReference type="Proteomes" id="UP000681722">
    <property type="component" value="Unassembled WGS sequence"/>
</dbReference>
<feature type="domain" description="Carrier" evidence="1">
    <location>
        <begin position="65"/>
        <end position="142"/>
    </location>
</feature>
<evidence type="ECO:0000259" key="1">
    <source>
        <dbReference type="PROSITE" id="PS50075"/>
    </source>
</evidence>
<dbReference type="SUPFAM" id="SSF56801">
    <property type="entry name" value="Acetyl-CoA synthetase-like"/>
    <property type="match status" value="1"/>
</dbReference>
<organism evidence="3 6">
    <name type="scientific">Didymodactylos carnosus</name>
    <dbReference type="NCBI Taxonomy" id="1234261"/>
    <lineage>
        <taxon>Eukaryota</taxon>
        <taxon>Metazoa</taxon>
        <taxon>Spiralia</taxon>
        <taxon>Gnathifera</taxon>
        <taxon>Rotifera</taxon>
        <taxon>Eurotatoria</taxon>
        <taxon>Bdelloidea</taxon>
        <taxon>Philodinida</taxon>
        <taxon>Philodinidae</taxon>
        <taxon>Didymodactylos</taxon>
    </lineage>
</organism>
<dbReference type="PROSITE" id="PS50075">
    <property type="entry name" value="CARRIER"/>
    <property type="match status" value="1"/>
</dbReference>